<evidence type="ECO:0000256" key="1">
    <source>
        <dbReference type="ARBA" id="ARBA00007926"/>
    </source>
</evidence>
<keyword evidence="2 5" id="KW-0689">Ribosomal protein</keyword>
<keyword evidence="6" id="KW-1185">Reference proteome</keyword>
<dbReference type="InterPro" id="IPR029004">
    <property type="entry name" value="Ribosomal_eL28/Mak16"/>
</dbReference>
<dbReference type="Proteomes" id="UP000018144">
    <property type="component" value="Unassembled WGS sequence"/>
</dbReference>
<dbReference type="FunFam" id="3.30.390.110:FF:000002">
    <property type="entry name" value="60S ribosomal protein L28"/>
    <property type="match status" value="1"/>
</dbReference>
<dbReference type="OMA" id="GKYGQRP"/>
<protein>
    <submittedName>
        <fullName evidence="5">Similar to Probable 60S ribosomal protein L28e acc. no. O14069</fullName>
    </submittedName>
</protein>
<evidence type="ECO:0000259" key="4">
    <source>
        <dbReference type="Pfam" id="PF01778"/>
    </source>
</evidence>
<organism evidence="5 6">
    <name type="scientific">Pyronema omphalodes (strain CBS 100304)</name>
    <name type="common">Pyronema confluens</name>
    <dbReference type="NCBI Taxonomy" id="1076935"/>
    <lineage>
        <taxon>Eukaryota</taxon>
        <taxon>Fungi</taxon>
        <taxon>Dikarya</taxon>
        <taxon>Ascomycota</taxon>
        <taxon>Pezizomycotina</taxon>
        <taxon>Pezizomycetes</taxon>
        <taxon>Pezizales</taxon>
        <taxon>Pyronemataceae</taxon>
        <taxon>Pyronema</taxon>
    </lineage>
</organism>
<dbReference type="InterPro" id="IPR002672">
    <property type="entry name" value="Ribosomal_eL28"/>
</dbReference>
<dbReference type="EMBL" id="HF935675">
    <property type="protein sequence ID" value="CCX12114.1"/>
    <property type="molecule type" value="Genomic_DNA"/>
</dbReference>
<sequence>MSYPNLSADVFWECTRNRSSYMVKRGHGTSQTIFSKEPMNLKNIHSRKNSGLVNEKAIGVMPGTDRGVILITKTSNEKNGQKPIKLFQKTELKKHNRKVYGSIVNTTAKKYYRPDLRADAVARASAILHSQRKQKGSSSSA</sequence>
<dbReference type="STRING" id="1076935.U4LIE7"/>
<evidence type="ECO:0000256" key="2">
    <source>
        <dbReference type="ARBA" id="ARBA00022980"/>
    </source>
</evidence>
<dbReference type="Gene3D" id="3.30.390.110">
    <property type="match status" value="1"/>
</dbReference>
<accession>U4LIE7</accession>
<keyword evidence="3" id="KW-0687">Ribonucleoprotein</keyword>
<evidence type="ECO:0000313" key="5">
    <source>
        <dbReference type="EMBL" id="CCX12114.1"/>
    </source>
</evidence>
<evidence type="ECO:0000313" key="6">
    <source>
        <dbReference type="Proteomes" id="UP000018144"/>
    </source>
</evidence>
<feature type="domain" description="Ribosomal eL28/Mak16" evidence="4">
    <location>
        <begin position="11"/>
        <end position="130"/>
    </location>
</feature>
<dbReference type="GO" id="GO:0003735">
    <property type="term" value="F:structural constituent of ribosome"/>
    <property type="evidence" value="ECO:0007669"/>
    <property type="project" value="InterPro"/>
</dbReference>
<comment type="similarity">
    <text evidence="1">Belongs to the eukaryotic ribosomal protein eL28 family.</text>
</comment>
<dbReference type="GO" id="GO:0005840">
    <property type="term" value="C:ribosome"/>
    <property type="evidence" value="ECO:0007669"/>
    <property type="project" value="UniProtKB-KW"/>
</dbReference>
<dbReference type="AlphaFoldDB" id="U4LIE7"/>
<dbReference type="GO" id="GO:1990904">
    <property type="term" value="C:ribonucleoprotein complex"/>
    <property type="evidence" value="ECO:0007669"/>
    <property type="project" value="UniProtKB-KW"/>
</dbReference>
<dbReference type="eggNOG" id="KOG3412">
    <property type="taxonomic scope" value="Eukaryota"/>
</dbReference>
<name>U4LIE7_PYROM</name>
<reference evidence="5 6" key="1">
    <citation type="journal article" date="2013" name="PLoS Genet.">
        <title>The genome and development-dependent transcriptomes of Pyronema confluens: a window into fungal evolution.</title>
        <authorList>
            <person name="Traeger S."/>
            <person name="Altegoer F."/>
            <person name="Freitag M."/>
            <person name="Gabaldon T."/>
            <person name="Kempken F."/>
            <person name="Kumar A."/>
            <person name="Marcet-Houben M."/>
            <person name="Poggeler S."/>
            <person name="Stajich J.E."/>
            <person name="Nowrousian M."/>
        </authorList>
    </citation>
    <scope>NUCLEOTIDE SEQUENCE [LARGE SCALE GENOMIC DNA]</scope>
    <source>
        <strain evidence="6">CBS 100304</strain>
        <tissue evidence="5">Vegetative mycelium</tissue>
    </source>
</reference>
<evidence type="ECO:0000256" key="3">
    <source>
        <dbReference type="ARBA" id="ARBA00023274"/>
    </source>
</evidence>
<gene>
    <name evidence="5" type="ORF">PCON_11708</name>
</gene>
<dbReference type="GO" id="GO:0006412">
    <property type="term" value="P:translation"/>
    <property type="evidence" value="ECO:0007669"/>
    <property type="project" value="InterPro"/>
</dbReference>
<dbReference type="OrthoDB" id="338850at2759"/>
<proteinExistence type="inferred from homology"/>
<dbReference type="PANTHER" id="PTHR10544">
    <property type="entry name" value="60S RIBOSOMAL PROTEIN L28"/>
    <property type="match status" value="1"/>
</dbReference>
<dbReference type="Pfam" id="PF01778">
    <property type="entry name" value="Ribosomal_L28e"/>
    <property type="match status" value="1"/>
</dbReference>